<dbReference type="InterPro" id="IPR016032">
    <property type="entry name" value="Sig_transdc_resp-reg_C-effctor"/>
</dbReference>
<proteinExistence type="predicted"/>
<evidence type="ECO:0000313" key="9">
    <source>
        <dbReference type="Proteomes" id="UP000535890"/>
    </source>
</evidence>
<dbReference type="GO" id="GO:0003677">
    <property type="term" value="F:DNA binding"/>
    <property type="evidence" value="ECO:0007669"/>
    <property type="project" value="UniProtKB-KW"/>
</dbReference>
<dbReference type="GO" id="GO:0006355">
    <property type="term" value="P:regulation of DNA-templated transcription"/>
    <property type="evidence" value="ECO:0007669"/>
    <property type="project" value="InterPro"/>
</dbReference>
<dbReference type="SUPFAM" id="SSF52172">
    <property type="entry name" value="CheY-like"/>
    <property type="match status" value="1"/>
</dbReference>
<accession>A0A7Y9DT89</accession>
<evidence type="ECO:0000256" key="3">
    <source>
        <dbReference type="ARBA" id="ARBA00023125"/>
    </source>
</evidence>
<dbReference type="InterPro" id="IPR001789">
    <property type="entry name" value="Sig_transdc_resp-reg_receiver"/>
</dbReference>
<keyword evidence="3" id="KW-0238">DNA-binding</keyword>
<keyword evidence="2" id="KW-0805">Transcription regulation</keyword>
<evidence type="ECO:0000313" key="8">
    <source>
        <dbReference type="EMBL" id="NYD34757.1"/>
    </source>
</evidence>
<feature type="domain" description="HTH luxR-type" evidence="6">
    <location>
        <begin position="147"/>
        <end position="212"/>
    </location>
</feature>
<dbReference type="PROSITE" id="PS00622">
    <property type="entry name" value="HTH_LUXR_1"/>
    <property type="match status" value="1"/>
</dbReference>
<feature type="domain" description="Response regulatory" evidence="7">
    <location>
        <begin position="9"/>
        <end position="125"/>
    </location>
</feature>
<dbReference type="Pfam" id="PF00072">
    <property type="entry name" value="Response_reg"/>
    <property type="match status" value="1"/>
</dbReference>
<dbReference type="InterPro" id="IPR039420">
    <property type="entry name" value="WalR-like"/>
</dbReference>
<dbReference type="PROSITE" id="PS50043">
    <property type="entry name" value="HTH_LUXR_2"/>
    <property type="match status" value="1"/>
</dbReference>
<dbReference type="PANTHER" id="PTHR43214:SF24">
    <property type="entry name" value="TRANSCRIPTIONAL REGULATORY PROTEIN NARL-RELATED"/>
    <property type="match status" value="1"/>
</dbReference>
<dbReference type="PANTHER" id="PTHR43214">
    <property type="entry name" value="TWO-COMPONENT RESPONSE REGULATOR"/>
    <property type="match status" value="1"/>
</dbReference>
<dbReference type="SMART" id="SM00448">
    <property type="entry name" value="REC"/>
    <property type="match status" value="1"/>
</dbReference>
<evidence type="ECO:0000256" key="4">
    <source>
        <dbReference type="ARBA" id="ARBA00023163"/>
    </source>
</evidence>
<dbReference type="Gene3D" id="3.40.50.2300">
    <property type="match status" value="1"/>
</dbReference>
<dbReference type="PRINTS" id="PR00038">
    <property type="entry name" value="HTHLUXR"/>
</dbReference>
<keyword evidence="4" id="KW-0804">Transcription</keyword>
<dbReference type="EMBL" id="JACCBN010000001">
    <property type="protein sequence ID" value="NYD34757.1"/>
    <property type="molecule type" value="Genomic_DNA"/>
</dbReference>
<evidence type="ECO:0000259" key="7">
    <source>
        <dbReference type="PROSITE" id="PS50110"/>
    </source>
</evidence>
<dbReference type="InterPro" id="IPR000792">
    <property type="entry name" value="Tscrpt_reg_LuxR_C"/>
</dbReference>
<name>A0A7Y9DT89_9PSEU</name>
<dbReference type="InterPro" id="IPR058245">
    <property type="entry name" value="NreC/VraR/RcsB-like_REC"/>
</dbReference>
<dbReference type="SMART" id="SM00421">
    <property type="entry name" value="HTH_LUXR"/>
    <property type="match status" value="1"/>
</dbReference>
<protein>
    <submittedName>
        <fullName evidence="8">Two-component system nitrate/nitrite response regulator NarL</fullName>
    </submittedName>
</protein>
<evidence type="ECO:0000256" key="5">
    <source>
        <dbReference type="PROSITE-ProRule" id="PRU00169"/>
    </source>
</evidence>
<evidence type="ECO:0000256" key="1">
    <source>
        <dbReference type="ARBA" id="ARBA00022553"/>
    </source>
</evidence>
<dbReference type="SUPFAM" id="SSF46894">
    <property type="entry name" value="C-terminal effector domain of the bipartite response regulators"/>
    <property type="match status" value="1"/>
</dbReference>
<keyword evidence="1 5" id="KW-0597">Phosphoprotein</keyword>
<evidence type="ECO:0000256" key="2">
    <source>
        <dbReference type="ARBA" id="ARBA00023015"/>
    </source>
</evidence>
<dbReference type="Pfam" id="PF00196">
    <property type="entry name" value="GerE"/>
    <property type="match status" value="1"/>
</dbReference>
<sequence>MRDSREKITVVVADDHEMYRDGVVRALVGSGWIDVVGEADDGEAAFAAIVEHRPDVALVDHRMPGIDGTEIVRRAARDGLTTRIVVLSAFTDPNLVYGALEEGAAGYLPKETRRRELVEAVRKAADGGTVLPAELAAGLAGEIRHRRSDRGPVLSERETEILRLMAQGLTTPAIAKQLFVAPSTVKTHVQRMYEKLEVTERAAAVAEAMRRGLLE</sequence>
<dbReference type="InterPro" id="IPR011006">
    <property type="entry name" value="CheY-like_superfamily"/>
</dbReference>
<comment type="caution">
    <text evidence="8">The sequence shown here is derived from an EMBL/GenBank/DDBJ whole genome shotgun (WGS) entry which is preliminary data.</text>
</comment>
<dbReference type="AlphaFoldDB" id="A0A7Y9DT89"/>
<gene>
    <name evidence="8" type="ORF">BJ983_000859</name>
</gene>
<dbReference type="CDD" id="cd06170">
    <property type="entry name" value="LuxR_C_like"/>
    <property type="match status" value="1"/>
</dbReference>
<reference evidence="8 9" key="1">
    <citation type="submission" date="2020-07" db="EMBL/GenBank/DDBJ databases">
        <title>Sequencing the genomes of 1000 actinobacteria strains.</title>
        <authorList>
            <person name="Klenk H.-P."/>
        </authorList>
    </citation>
    <scope>NUCLEOTIDE SEQUENCE [LARGE SCALE GENOMIC DNA]</scope>
    <source>
        <strain evidence="8 9">DSM 45772</strain>
    </source>
</reference>
<organism evidence="8 9">
    <name type="scientific">Actinomycetospora corticicola</name>
    <dbReference type="NCBI Taxonomy" id="663602"/>
    <lineage>
        <taxon>Bacteria</taxon>
        <taxon>Bacillati</taxon>
        <taxon>Actinomycetota</taxon>
        <taxon>Actinomycetes</taxon>
        <taxon>Pseudonocardiales</taxon>
        <taxon>Pseudonocardiaceae</taxon>
        <taxon>Actinomycetospora</taxon>
    </lineage>
</organism>
<dbReference type="CDD" id="cd17535">
    <property type="entry name" value="REC_NarL-like"/>
    <property type="match status" value="1"/>
</dbReference>
<feature type="modified residue" description="4-aspartylphosphate" evidence="5">
    <location>
        <position position="60"/>
    </location>
</feature>
<evidence type="ECO:0000259" key="6">
    <source>
        <dbReference type="PROSITE" id="PS50043"/>
    </source>
</evidence>
<dbReference type="PROSITE" id="PS50110">
    <property type="entry name" value="RESPONSE_REGULATORY"/>
    <property type="match status" value="1"/>
</dbReference>
<dbReference type="RefSeq" id="WP_179792675.1">
    <property type="nucleotide sequence ID" value="NZ_BAABHP010000003.1"/>
</dbReference>
<keyword evidence="9" id="KW-1185">Reference proteome</keyword>
<dbReference type="GO" id="GO:0000160">
    <property type="term" value="P:phosphorelay signal transduction system"/>
    <property type="evidence" value="ECO:0007669"/>
    <property type="project" value="InterPro"/>
</dbReference>
<dbReference type="Proteomes" id="UP000535890">
    <property type="component" value="Unassembled WGS sequence"/>
</dbReference>